<comment type="catalytic activity">
    <reaction evidence="12">
        <text>GMP + ATP = GDP + ADP</text>
        <dbReference type="Rhea" id="RHEA:20780"/>
        <dbReference type="ChEBI" id="CHEBI:30616"/>
        <dbReference type="ChEBI" id="CHEBI:58115"/>
        <dbReference type="ChEBI" id="CHEBI:58189"/>
        <dbReference type="ChEBI" id="CHEBI:456216"/>
        <dbReference type="EC" id="2.7.4.8"/>
    </reaction>
</comment>
<dbReference type="GO" id="GO:0005524">
    <property type="term" value="F:ATP binding"/>
    <property type="evidence" value="ECO:0007669"/>
    <property type="project" value="UniProtKB-KW"/>
</dbReference>
<comment type="caution">
    <text evidence="14">The sequence shown here is derived from an EMBL/GenBank/DDBJ whole genome shotgun (WGS) entry which is preliminary data.</text>
</comment>
<reference evidence="14" key="1">
    <citation type="journal article" date="2013" name="Environ. Microbiol.">
        <title>Microbiota from the distal guts of lean and obese adolescents exhibit partial functional redundancy besides clear differences in community structure.</title>
        <authorList>
            <person name="Ferrer M."/>
            <person name="Ruiz A."/>
            <person name="Lanza F."/>
            <person name="Haange S.B."/>
            <person name="Oberbach A."/>
            <person name="Till H."/>
            <person name="Bargiela R."/>
            <person name="Campoy C."/>
            <person name="Segura M.T."/>
            <person name="Richter M."/>
            <person name="von Bergen M."/>
            <person name="Seifert J."/>
            <person name="Suarez A."/>
        </authorList>
    </citation>
    <scope>NUCLEOTIDE SEQUENCE</scope>
</reference>
<dbReference type="GO" id="GO:0005829">
    <property type="term" value="C:cytosol"/>
    <property type="evidence" value="ECO:0007669"/>
    <property type="project" value="TreeGrafter"/>
</dbReference>
<dbReference type="PROSITE" id="PS50052">
    <property type="entry name" value="GUANYLATE_KINASE_2"/>
    <property type="match status" value="1"/>
</dbReference>
<dbReference type="FunFam" id="3.30.63.10:FF:000005">
    <property type="entry name" value="Guanylate kinase"/>
    <property type="match status" value="1"/>
</dbReference>
<feature type="non-terminal residue" evidence="14">
    <location>
        <position position="97"/>
    </location>
</feature>
<evidence type="ECO:0000256" key="8">
    <source>
        <dbReference type="ARBA" id="ARBA00022741"/>
    </source>
</evidence>
<evidence type="ECO:0000256" key="4">
    <source>
        <dbReference type="ARBA" id="ARBA00012961"/>
    </source>
</evidence>
<evidence type="ECO:0000256" key="7">
    <source>
        <dbReference type="ARBA" id="ARBA00022679"/>
    </source>
</evidence>
<feature type="domain" description="Guanylate kinase-like" evidence="13">
    <location>
        <begin position="4"/>
        <end position="97"/>
    </location>
</feature>
<evidence type="ECO:0000256" key="5">
    <source>
        <dbReference type="ARBA" id="ARBA00016296"/>
    </source>
</evidence>
<evidence type="ECO:0000256" key="6">
    <source>
        <dbReference type="ARBA" id="ARBA00022490"/>
    </source>
</evidence>
<dbReference type="AlphaFoldDB" id="K1SFQ6"/>
<dbReference type="PANTHER" id="PTHR23117">
    <property type="entry name" value="GUANYLATE KINASE-RELATED"/>
    <property type="match status" value="1"/>
</dbReference>
<evidence type="ECO:0000256" key="3">
    <source>
        <dbReference type="ARBA" id="ARBA00005790"/>
    </source>
</evidence>
<evidence type="ECO:0000256" key="1">
    <source>
        <dbReference type="ARBA" id="ARBA00003531"/>
    </source>
</evidence>
<evidence type="ECO:0000259" key="13">
    <source>
        <dbReference type="PROSITE" id="PS50052"/>
    </source>
</evidence>
<proteinExistence type="inferred from homology"/>
<dbReference type="GO" id="GO:0004385">
    <property type="term" value="F:GMP kinase activity"/>
    <property type="evidence" value="ECO:0007669"/>
    <property type="project" value="UniProtKB-EC"/>
</dbReference>
<comment type="subcellular location">
    <subcellularLocation>
        <location evidence="2">Cytoplasm</location>
    </subcellularLocation>
</comment>
<keyword evidence="8" id="KW-0547">Nucleotide-binding</keyword>
<dbReference type="SUPFAM" id="SSF52540">
    <property type="entry name" value="P-loop containing nucleoside triphosphate hydrolases"/>
    <property type="match status" value="1"/>
</dbReference>
<dbReference type="CDD" id="cd00071">
    <property type="entry name" value="GMPK"/>
    <property type="match status" value="1"/>
</dbReference>
<keyword evidence="10" id="KW-0067">ATP-binding</keyword>
<dbReference type="PANTHER" id="PTHR23117:SF13">
    <property type="entry name" value="GUANYLATE KINASE"/>
    <property type="match status" value="1"/>
</dbReference>
<dbReference type="EMBL" id="AJWZ01008389">
    <property type="protein sequence ID" value="EKC54239.1"/>
    <property type="molecule type" value="Genomic_DNA"/>
</dbReference>
<evidence type="ECO:0000256" key="10">
    <source>
        <dbReference type="ARBA" id="ARBA00022840"/>
    </source>
</evidence>
<dbReference type="InterPro" id="IPR008144">
    <property type="entry name" value="Guanylate_kin-like_dom"/>
</dbReference>
<keyword evidence="9 14" id="KW-0418">Kinase</keyword>
<evidence type="ECO:0000256" key="11">
    <source>
        <dbReference type="ARBA" id="ARBA00030128"/>
    </source>
</evidence>
<dbReference type="EC" id="2.7.4.8" evidence="4"/>
<comment type="similarity">
    <text evidence="3">Belongs to the guanylate kinase family.</text>
</comment>
<keyword evidence="6" id="KW-0963">Cytoplasm</keyword>
<dbReference type="SMART" id="SM00072">
    <property type="entry name" value="GuKc"/>
    <property type="match status" value="1"/>
</dbReference>
<dbReference type="InterPro" id="IPR008145">
    <property type="entry name" value="GK/Ca_channel_bsu"/>
</dbReference>
<dbReference type="InterPro" id="IPR020590">
    <property type="entry name" value="Guanylate_kinase_CS"/>
</dbReference>
<dbReference type="Pfam" id="PF00625">
    <property type="entry name" value="Guanylate_kin"/>
    <property type="match status" value="1"/>
</dbReference>
<comment type="function">
    <text evidence="1">Essential for recycling GMP and indirectly, cGMP.</text>
</comment>
<evidence type="ECO:0000256" key="12">
    <source>
        <dbReference type="ARBA" id="ARBA00048594"/>
    </source>
</evidence>
<keyword evidence="7 14" id="KW-0808">Transferase</keyword>
<organism evidence="14">
    <name type="scientific">human gut metagenome</name>
    <dbReference type="NCBI Taxonomy" id="408170"/>
    <lineage>
        <taxon>unclassified sequences</taxon>
        <taxon>metagenomes</taxon>
        <taxon>organismal metagenomes</taxon>
    </lineage>
</organism>
<dbReference type="Gene3D" id="3.40.50.300">
    <property type="entry name" value="P-loop containing nucleotide triphosphate hydrolases"/>
    <property type="match status" value="1"/>
</dbReference>
<dbReference type="InterPro" id="IPR027417">
    <property type="entry name" value="P-loop_NTPase"/>
</dbReference>
<accession>K1SFQ6</accession>
<sequence>MKKGKLLIISGFSGVGKGTVVKYILDNYSDYKISISATTRSPREGEVDGTHYHFLTTEKFEDMIKNNQLLEYANYVGNYYGTPRDFVEKNINEGNNV</sequence>
<evidence type="ECO:0000256" key="2">
    <source>
        <dbReference type="ARBA" id="ARBA00004496"/>
    </source>
</evidence>
<protein>
    <recommendedName>
        <fullName evidence="5">Guanylate kinase</fullName>
        <ecNumber evidence="4">2.7.4.8</ecNumber>
    </recommendedName>
    <alternativeName>
        <fullName evidence="11">GMP kinase</fullName>
    </alternativeName>
</protein>
<name>K1SFQ6_9ZZZZ</name>
<dbReference type="PROSITE" id="PS00856">
    <property type="entry name" value="GUANYLATE_KINASE_1"/>
    <property type="match status" value="1"/>
</dbReference>
<evidence type="ECO:0000313" key="14">
    <source>
        <dbReference type="EMBL" id="EKC54239.1"/>
    </source>
</evidence>
<gene>
    <name evidence="14" type="ORF">OBE_12190</name>
</gene>
<evidence type="ECO:0000256" key="9">
    <source>
        <dbReference type="ARBA" id="ARBA00022777"/>
    </source>
</evidence>